<dbReference type="InterPro" id="IPR023213">
    <property type="entry name" value="CAT-like_dom_sf"/>
</dbReference>
<reference evidence="4 5" key="1">
    <citation type="submission" date="2023-12" db="EMBL/GenBank/DDBJ databases">
        <title>A high-quality genome assembly for Dillenia turbinata (Dilleniales).</title>
        <authorList>
            <person name="Chanderbali A."/>
        </authorList>
    </citation>
    <scope>NUCLEOTIDE SEQUENCE [LARGE SCALE GENOMIC DNA]</scope>
    <source>
        <strain evidence="4">LSX21</strain>
        <tissue evidence="4">Leaf</tissue>
    </source>
</reference>
<comment type="caution">
    <text evidence="4">The sequence shown here is derived from an EMBL/GenBank/DDBJ whole genome shotgun (WGS) entry which is preliminary data.</text>
</comment>
<keyword evidence="2" id="KW-0808">Transferase</keyword>
<evidence type="ECO:0000313" key="4">
    <source>
        <dbReference type="EMBL" id="KAK6920583.1"/>
    </source>
</evidence>
<dbReference type="Proteomes" id="UP001370490">
    <property type="component" value="Unassembled WGS sequence"/>
</dbReference>
<proteinExistence type="inferred from homology"/>
<name>A0AAN8Z4Q9_9MAGN</name>
<keyword evidence="5" id="KW-1185">Reference proteome</keyword>
<dbReference type="Gene3D" id="3.30.559.10">
    <property type="entry name" value="Chloramphenicol acetyltransferase-like domain"/>
    <property type="match status" value="2"/>
</dbReference>
<dbReference type="EMBL" id="JBAMMX010000020">
    <property type="protein sequence ID" value="KAK6920583.1"/>
    <property type="molecule type" value="Genomic_DNA"/>
</dbReference>
<dbReference type="Pfam" id="PF02458">
    <property type="entry name" value="Transferase"/>
    <property type="match status" value="1"/>
</dbReference>
<dbReference type="AlphaFoldDB" id="A0AAN8Z4Q9"/>
<organism evidence="4 5">
    <name type="scientific">Dillenia turbinata</name>
    <dbReference type="NCBI Taxonomy" id="194707"/>
    <lineage>
        <taxon>Eukaryota</taxon>
        <taxon>Viridiplantae</taxon>
        <taxon>Streptophyta</taxon>
        <taxon>Embryophyta</taxon>
        <taxon>Tracheophyta</taxon>
        <taxon>Spermatophyta</taxon>
        <taxon>Magnoliopsida</taxon>
        <taxon>eudicotyledons</taxon>
        <taxon>Gunneridae</taxon>
        <taxon>Pentapetalae</taxon>
        <taxon>Dilleniales</taxon>
        <taxon>Dilleniaceae</taxon>
        <taxon>Dillenia</taxon>
    </lineage>
</organism>
<evidence type="ECO:0000256" key="1">
    <source>
        <dbReference type="ARBA" id="ARBA00009861"/>
    </source>
</evidence>
<protein>
    <recommendedName>
        <fullName evidence="6">Vinorine synthase-like</fullName>
    </recommendedName>
</protein>
<evidence type="ECO:0000313" key="5">
    <source>
        <dbReference type="Proteomes" id="UP001370490"/>
    </source>
</evidence>
<keyword evidence="3" id="KW-0012">Acyltransferase</keyword>
<evidence type="ECO:0000256" key="2">
    <source>
        <dbReference type="ARBA" id="ARBA00022679"/>
    </source>
</evidence>
<dbReference type="GO" id="GO:0016746">
    <property type="term" value="F:acyltransferase activity"/>
    <property type="evidence" value="ECO:0007669"/>
    <property type="project" value="UniProtKB-KW"/>
</dbReference>
<evidence type="ECO:0000256" key="3">
    <source>
        <dbReference type="ARBA" id="ARBA00023315"/>
    </source>
</evidence>
<gene>
    <name evidence="4" type="ORF">RJ641_014261</name>
</gene>
<accession>A0AAN8Z4Q9</accession>
<comment type="similarity">
    <text evidence="1">Belongs to the plant acyltransferase family.</text>
</comment>
<dbReference type="PANTHER" id="PTHR31623">
    <property type="entry name" value="F21J9.9"/>
    <property type="match status" value="1"/>
</dbReference>
<dbReference type="PANTHER" id="PTHR31623:SF25">
    <property type="entry name" value="VINORINE SYNTHASE-LIKE"/>
    <property type="match status" value="1"/>
</dbReference>
<evidence type="ECO:0008006" key="6">
    <source>
        <dbReference type="Google" id="ProtNLM"/>
    </source>
</evidence>
<sequence length="426" mass="48737">MFGCGGVAIGVCLSHIIGDGTSATAFVNAWARTSLCGSQNVGRPTFDSAFYFPPSVSEMVSDLRRKIKVCIEEKIETRRLVFTKSKIAALKTVASSPEDSQVKNPTRVEAVSCFIWERAMAVYRANSHPKKVFGIFHAVNLRERMIPPLASHSFGNIYSSAYALSPIEVEEDYPVLVSHLRTAIKGIDAEYVEKLKNVGSFFESRKRLYEIHAQGELEIYSFSSWCRFPFYEVDFGWGKPTWACCPILPMKNVVILMNTRDGEGMEAWVNMLEEDMAIFENDPEILPYVGFIRNNIQQFGIGLKFMDLEFHRISFRIRNQDLEFGRISLRIQIPRGFAIPPDFDQNSHTGIEKLAGFHWEFSFRDLKFGRISLRDLDLKFGRITLRISNSADFLMNSHSMTCNSAGFHYEFSFQDLEFDWISFRDL</sequence>